<reference evidence="4" key="1">
    <citation type="journal article" date="2019" name="Int. J. Syst. Evol. Microbiol.">
        <title>The Global Catalogue of Microorganisms (GCM) 10K type strain sequencing project: providing services to taxonomists for standard genome sequencing and annotation.</title>
        <authorList>
            <consortium name="The Broad Institute Genomics Platform"/>
            <consortium name="The Broad Institute Genome Sequencing Center for Infectious Disease"/>
            <person name="Wu L."/>
            <person name="Ma J."/>
        </authorList>
    </citation>
    <scope>NUCLEOTIDE SEQUENCE [LARGE SCALE GENOMIC DNA]</scope>
    <source>
        <strain evidence="4">JCM 17137</strain>
    </source>
</reference>
<keyword evidence="2" id="KW-0472">Membrane</keyword>
<dbReference type="Proteomes" id="UP001500908">
    <property type="component" value="Unassembled WGS sequence"/>
</dbReference>
<proteinExistence type="predicted"/>
<evidence type="ECO:0008006" key="5">
    <source>
        <dbReference type="Google" id="ProtNLM"/>
    </source>
</evidence>
<dbReference type="EMBL" id="BAABDD010000002">
    <property type="protein sequence ID" value="GAA3729470.1"/>
    <property type="molecule type" value="Genomic_DNA"/>
</dbReference>
<gene>
    <name evidence="3" type="ORF">GCM10022402_07730</name>
</gene>
<evidence type="ECO:0000313" key="3">
    <source>
        <dbReference type="EMBL" id="GAA3729470.1"/>
    </source>
</evidence>
<keyword evidence="2" id="KW-0812">Transmembrane</keyword>
<keyword evidence="4" id="KW-1185">Reference proteome</keyword>
<name>A0ABP7F1J5_9ACTN</name>
<dbReference type="RefSeq" id="WP_344967281.1">
    <property type="nucleotide sequence ID" value="NZ_BAABDD010000002.1"/>
</dbReference>
<feature type="transmembrane region" description="Helical" evidence="2">
    <location>
        <begin position="50"/>
        <end position="70"/>
    </location>
</feature>
<protein>
    <recommendedName>
        <fullName evidence="5">DUF3040 domain-containing protein</fullName>
    </recommendedName>
</protein>
<keyword evidence="2" id="KW-1133">Transmembrane helix</keyword>
<comment type="caution">
    <text evidence="3">The sequence shown here is derived from an EMBL/GenBank/DDBJ whole genome shotgun (WGS) entry which is preliminary data.</text>
</comment>
<evidence type="ECO:0000313" key="4">
    <source>
        <dbReference type="Proteomes" id="UP001500908"/>
    </source>
</evidence>
<evidence type="ECO:0000256" key="2">
    <source>
        <dbReference type="SAM" id="Phobius"/>
    </source>
</evidence>
<organism evidence="3 4">
    <name type="scientific">Salinactinospora qingdaonensis</name>
    <dbReference type="NCBI Taxonomy" id="702744"/>
    <lineage>
        <taxon>Bacteria</taxon>
        <taxon>Bacillati</taxon>
        <taxon>Actinomycetota</taxon>
        <taxon>Actinomycetes</taxon>
        <taxon>Streptosporangiales</taxon>
        <taxon>Nocardiopsidaceae</taxon>
        <taxon>Salinactinospora</taxon>
    </lineage>
</organism>
<feature type="region of interest" description="Disordered" evidence="1">
    <location>
        <begin position="78"/>
        <end position="100"/>
    </location>
</feature>
<sequence length="100" mass="10606">MALRENERRILAQIEHHLTEDDPELAGHLTSFGADDPAFMRAAMGAGWKPWAVCAAIGAAVIGLLIVLFLTTSTQAVQDSAPQQSGDVEVTAPNTQPQAP</sequence>
<evidence type="ECO:0000256" key="1">
    <source>
        <dbReference type="SAM" id="MobiDB-lite"/>
    </source>
</evidence>
<dbReference type="InterPro" id="IPR021401">
    <property type="entry name" value="DUF3040"/>
</dbReference>
<accession>A0ABP7F1J5</accession>
<dbReference type="Pfam" id="PF11239">
    <property type="entry name" value="DUF3040"/>
    <property type="match status" value="1"/>
</dbReference>